<dbReference type="EMBL" id="JQZV01000005">
    <property type="protein sequence ID" value="KGN93117.1"/>
    <property type="molecule type" value="Genomic_DNA"/>
</dbReference>
<dbReference type="CDD" id="cd03412">
    <property type="entry name" value="CbiK_N"/>
    <property type="match status" value="1"/>
</dbReference>
<gene>
    <name evidence="1" type="ORF">HQ43_02745</name>
</gene>
<sequence>MTDNNQDKKLLTHSKAGNKVFEEDNIFDHVTDGDKVAILMAHFGTTHEDTREKTIDIINDMVTAHYPMIDMYEAYTSRIIVKRLKDRGVEKMLPSEALRLLADQGYTHVIVQPTTIIWGVEMESLCIDVEEIRDRFKEVRLCSPLLSYEEDYDALIEAMTAETEEDEVYLWVGHGTYDVSTAQYAMLDYKLKDLGYPNHIIGCIEGYPYFEQALSQLRRLDTKRVHLQPLMLVAGEHAKNDIAEDWKEMLEEEGYEVVLHLCGLGELPAVQERFLELLTFYSRYRKIGIMQKKSLYISTGKKMK</sequence>
<name>A0ABR4XMM0_9PORP</name>
<dbReference type="CDD" id="cd03413">
    <property type="entry name" value="CbiK_C"/>
    <property type="match status" value="1"/>
</dbReference>
<evidence type="ECO:0000313" key="2">
    <source>
        <dbReference type="Proteomes" id="UP000030101"/>
    </source>
</evidence>
<dbReference type="Gene3D" id="3.40.50.1400">
    <property type="match status" value="2"/>
</dbReference>
<protein>
    <submittedName>
        <fullName evidence="1">Cobalt chelatase</fullName>
    </submittedName>
</protein>
<reference evidence="1 2" key="1">
    <citation type="submission" date="2014-08" db="EMBL/GenBank/DDBJ databases">
        <title>Porphyromonas canoris strain:OH2762 Genome sequencing.</title>
        <authorList>
            <person name="Wallis C."/>
            <person name="Deusch O."/>
            <person name="O'Flynn C."/>
            <person name="Davis I."/>
            <person name="Jospin G."/>
            <person name="Darling A.E."/>
            <person name="Coil D.A."/>
            <person name="Alexiev A."/>
            <person name="Horsfall A."/>
            <person name="Kirkwood N."/>
            <person name="Harris S."/>
            <person name="Eisen J.A."/>
        </authorList>
    </citation>
    <scope>NUCLEOTIDE SEQUENCE [LARGE SCALE GENOMIC DNA]</scope>
    <source>
        <strain evidence="2">COT-108 OH2762</strain>
    </source>
</reference>
<dbReference type="Proteomes" id="UP000030101">
    <property type="component" value="Unassembled WGS sequence"/>
</dbReference>
<dbReference type="RefSeq" id="WP_036789283.1">
    <property type="nucleotide sequence ID" value="NZ_JQZV01000005.1"/>
</dbReference>
<evidence type="ECO:0000313" key="1">
    <source>
        <dbReference type="EMBL" id="KGN93117.1"/>
    </source>
</evidence>
<proteinExistence type="predicted"/>
<dbReference type="Pfam" id="PF06180">
    <property type="entry name" value="CbiK"/>
    <property type="match status" value="1"/>
</dbReference>
<comment type="caution">
    <text evidence="1">The sequence shown here is derived from an EMBL/GenBank/DDBJ whole genome shotgun (WGS) entry which is preliminary data.</text>
</comment>
<keyword evidence="2" id="KW-1185">Reference proteome</keyword>
<accession>A0ABR4XMM0</accession>
<organism evidence="1 2">
    <name type="scientific">Porphyromonas canoris</name>
    <dbReference type="NCBI Taxonomy" id="36875"/>
    <lineage>
        <taxon>Bacteria</taxon>
        <taxon>Pseudomonadati</taxon>
        <taxon>Bacteroidota</taxon>
        <taxon>Bacteroidia</taxon>
        <taxon>Bacteroidales</taxon>
        <taxon>Porphyromonadaceae</taxon>
        <taxon>Porphyromonas</taxon>
    </lineage>
</organism>
<dbReference type="SUPFAM" id="SSF53800">
    <property type="entry name" value="Chelatase"/>
    <property type="match status" value="1"/>
</dbReference>
<dbReference type="PIRSF" id="PIRSF033579">
    <property type="entry name" value="Anaer_Co_chel"/>
    <property type="match status" value="1"/>
</dbReference>
<dbReference type="InterPro" id="IPR010388">
    <property type="entry name" value="Anaerobic_Co-chelatase"/>
</dbReference>